<dbReference type="GO" id="GO:0009423">
    <property type="term" value="P:chorismate biosynthetic process"/>
    <property type="evidence" value="ECO:0007669"/>
    <property type="project" value="UniProtKB-UniRule"/>
</dbReference>
<evidence type="ECO:0000256" key="1">
    <source>
        <dbReference type="ARBA" id="ARBA00004871"/>
    </source>
</evidence>
<dbReference type="Pfam" id="PF18317">
    <property type="entry name" value="SDH_C"/>
    <property type="match status" value="1"/>
</dbReference>
<dbReference type="EMBL" id="CP021354">
    <property type="protein sequence ID" value="AWK72053.1"/>
    <property type="molecule type" value="Genomic_DNA"/>
</dbReference>
<dbReference type="GO" id="GO:0030266">
    <property type="term" value="F:quinate 3-dehydrogenase (NAD+) activity"/>
    <property type="evidence" value="ECO:0007669"/>
    <property type="project" value="UniProtKB-EC"/>
</dbReference>
<accession>A0A2S2BTY4</accession>
<evidence type="ECO:0000313" key="12">
    <source>
        <dbReference type="Proteomes" id="UP000245711"/>
    </source>
</evidence>
<feature type="binding site" evidence="8">
    <location>
        <begin position="144"/>
        <end position="148"/>
    </location>
    <ligand>
        <name>NADP(+)</name>
        <dbReference type="ChEBI" id="CHEBI:58349"/>
    </ligand>
</feature>
<feature type="binding site" evidence="8">
    <location>
        <position position="268"/>
    </location>
    <ligand>
        <name>shikimate</name>
        <dbReference type="ChEBI" id="CHEBI:36208"/>
    </ligand>
</feature>
<evidence type="ECO:0000259" key="9">
    <source>
        <dbReference type="Pfam" id="PF08501"/>
    </source>
</evidence>
<dbReference type="InterPro" id="IPR036291">
    <property type="entry name" value="NAD(P)-bd_dom_sf"/>
</dbReference>
<evidence type="ECO:0000313" key="11">
    <source>
        <dbReference type="EMBL" id="AWK72053.1"/>
    </source>
</evidence>
<comment type="caution">
    <text evidence="8">Lacks conserved residue(s) required for the propagation of feature annotation.</text>
</comment>
<dbReference type="GO" id="GO:0050661">
    <property type="term" value="F:NADP binding"/>
    <property type="evidence" value="ECO:0007669"/>
    <property type="project" value="TreeGrafter"/>
</dbReference>
<evidence type="ECO:0000256" key="4">
    <source>
        <dbReference type="ARBA" id="ARBA00023141"/>
    </source>
</evidence>
<feature type="binding site" evidence="8">
    <location>
        <position position="80"/>
    </location>
    <ligand>
        <name>shikimate</name>
        <dbReference type="ChEBI" id="CHEBI:36208"/>
    </ligand>
</feature>
<evidence type="ECO:0000256" key="8">
    <source>
        <dbReference type="HAMAP-Rule" id="MF_00222"/>
    </source>
</evidence>
<feature type="binding site" evidence="8">
    <location>
        <position position="96"/>
    </location>
    <ligand>
        <name>NADP(+)</name>
        <dbReference type="ChEBI" id="CHEBI:58349"/>
    </ligand>
</feature>
<feature type="binding site" evidence="8">
    <location>
        <position position="240"/>
    </location>
    <ligand>
        <name>shikimate</name>
        <dbReference type="ChEBI" id="CHEBI:36208"/>
    </ligand>
</feature>
<feature type="binding site" evidence="8">
    <location>
        <position position="120"/>
    </location>
    <ligand>
        <name>shikimate</name>
        <dbReference type="ChEBI" id="CHEBI:36208"/>
    </ligand>
</feature>
<keyword evidence="3 8" id="KW-0560">Oxidoreductase</keyword>
<dbReference type="GO" id="GO:0008652">
    <property type="term" value="P:amino acid biosynthetic process"/>
    <property type="evidence" value="ECO:0007669"/>
    <property type="project" value="UniProtKB-KW"/>
</dbReference>
<dbReference type="KEGG" id="roz:CBI38_11155"/>
<comment type="catalytic activity">
    <reaction evidence="6">
        <text>shikimate + NAD(+) = 3-dehydroshikimate + NADH + H(+)</text>
        <dbReference type="Rhea" id="RHEA:17741"/>
        <dbReference type="ChEBI" id="CHEBI:15378"/>
        <dbReference type="ChEBI" id="CHEBI:16630"/>
        <dbReference type="ChEBI" id="CHEBI:36208"/>
        <dbReference type="ChEBI" id="CHEBI:57540"/>
        <dbReference type="ChEBI" id="CHEBI:57945"/>
    </reaction>
</comment>
<dbReference type="OrthoDB" id="9776868at2"/>
<feature type="domain" description="Shikimate dehydrogenase substrate binding N-terminal" evidence="9">
    <location>
        <begin position="20"/>
        <end position="107"/>
    </location>
</feature>
<dbReference type="PANTHER" id="PTHR21089">
    <property type="entry name" value="SHIKIMATE DEHYDROGENASE"/>
    <property type="match status" value="1"/>
</dbReference>
<sequence length="307" mass="32230">MISPDLDTVAVSRPSYLCGLIGSGISKSLTPPLHESEGQAQGVGYVYRILDLDTLALGEDGLPRLLASAKLLGFDGLNITHPCKQAVIPLLDDLSDDARTLGAVNTVHIANGRLIGHNTDWSGFARNMDEGLGGAPTDRVVQLGAGGAGAAVAYAALTRGVLHFTIIDADATRAQLLRDSLAAMFPDRVVVSGDLSAVPAAVGQAQGLINATPLGMAQHPGMALDAELLRPDLWVADVVYRPAETELLRRARDIGARTLSGIGMAVGQAVDSFRIFTGLEPDVLRMQEHMRRLLAEEDSATLAASPS</sequence>
<comment type="similarity">
    <text evidence="8">Belongs to the shikimate dehydrogenase family.</text>
</comment>
<evidence type="ECO:0000256" key="2">
    <source>
        <dbReference type="ARBA" id="ARBA00022605"/>
    </source>
</evidence>
<dbReference type="RefSeq" id="WP_109328874.1">
    <property type="nucleotide sequence ID" value="NZ_CP021354.1"/>
</dbReference>
<gene>
    <name evidence="8" type="primary">aroE</name>
    <name evidence="11" type="ORF">CBI38_11155</name>
</gene>
<comment type="function">
    <text evidence="8">Involved in the biosynthesis of the chorismate, which leads to the biosynthesis of aromatic amino acids. Catalyzes the reversible NADPH linked reduction of 3-dehydroshikimate (DHSA) to yield shikimate (SA).</text>
</comment>
<evidence type="ECO:0000256" key="5">
    <source>
        <dbReference type="ARBA" id="ARBA00051639"/>
    </source>
</evidence>
<name>A0A2S2BTY4_9NOCA</name>
<protein>
    <recommendedName>
        <fullName evidence="8">Shikimate dehydrogenase (NADP(+))</fullName>
        <shortName evidence="8">SDH</shortName>
        <ecNumber evidence="8">1.1.1.25</ecNumber>
    </recommendedName>
</protein>
<dbReference type="NCBIfam" id="NF009201">
    <property type="entry name" value="PRK12549.1"/>
    <property type="match status" value="1"/>
</dbReference>
<dbReference type="Gene3D" id="3.40.50.720">
    <property type="entry name" value="NAD(P)-binding Rossmann-like Domain"/>
    <property type="match status" value="1"/>
</dbReference>
<evidence type="ECO:0000259" key="10">
    <source>
        <dbReference type="Pfam" id="PF18317"/>
    </source>
</evidence>
<comment type="catalytic activity">
    <reaction evidence="5">
        <text>L-quinate + NAD(+) = 3-dehydroquinate + NADH + H(+)</text>
        <dbReference type="Rhea" id="RHEA:22364"/>
        <dbReference type="ChEBI" id="CHEBI:15378"/>
        <dbReference type="ChEBI" id="CHEBI:29751"/>
        <dbReference type="ChEBI" id="CHEBI:32364"/>
        <dbReference type="ChEBI" id="CHEBI:57540"/>
        <dbReference type="ChEBI" id="CHEBI:57945"/>
        <dbReference type="EC" id="1.1.1.24"/>
    </reaction>
</comment>
<proteinExistence type="inferred from homology"/>
<dbReference type="PANTHER" id="PTHR21089:SF1">
    <property type="entry name" value="BIFUNCTIONAL 3-DEHYDROQUINATE DEHYDRATASE_SHIKIMATE DEHYDROGENASE, CHLOROPLASTIC"/>
    <property type="match status" value="1"/>
</dbReference>
<keyword evidence="2 8" id="KW-0028">Amino-acid biosynthesis</keyword>
<comment type="catalytic activity">
    <reaction evidence="8">
        <text>shikimate + NADP(+) = 3-dehydroshikimate + NADPH + H(+)</text>
        <dbReference type="Rhea" id="RHEA:17737"/>
        <dbReference type="ChEBI" id="CHEBI:15378"/>
        <dbReference type="ChEBI" id="CHEBI:16630"/>
        <dbReference type="ChEBI" id="CHEBI:36208"/>
        <dbReference type="ChEBI" id="CHEBI:57783"/>
        <dbReference type="ChEBI" id="CHEBI:58349"/>
        <dbReference type="EC" id="1.1.1.25"/>
    </reaction>
</comment>
<organism evidence="11 12">
    <name type="scientific">Rhodococcus oxybenzonivorans</name>
    <dbReference type="NCBI Taxonomy" id="1990687"/>
    <lineage>
        <taxon>Bacteria</taxon>
        <taxon>Bacillati</taxon>
        <taxon>Actinomycetota</taxon>
        <taxon>Actinomycetes</taxon>
        <taxon>Mycobacteriales</taxon>
        <taxon>Nocardiaceae</taxon>
        <taxon>Rhodococcus</taxon>
    </lineage>
</organism>
<reference evidence="11 12" key="1">
    <citation type="submission" date="2017-05" db="EMBL/GenBank/DDBJ databases">
        <title>Isolation of Rhodococcus sp. S2-17 biodegrading of BP-3.</title>
        <authorList>
            <person name="Lee Y."/>
            <person name="Kim K.H."/>
            <person name="Chun B.H."/>
            <person name="Jung H.S."/>
            <person name="Jeon C.O."/>
        </authorList>
    </citation>
    <scope>NUCLEOTIDE SEQUENCE [LARGE SCALE GENOMIC DNA]</scope>
    <source>
        <strain evidence="11 12">S2-17</strain>
    </source>
</reference>
<feature type="binding site" evidence="8">
    <location>
        <begin position="28"/>
        <end position="30"/>
    </location>
    <ligand>
        <name>shikimate</name>
        <dbReference type="ChEBI" id="CHEBI:36208"/>
    </ligand>
</feature>
<comment type="pathway">
    <text evidence="1 8">Metabolic intermediate biosynthesis; chorismate biosynthesis; chorismate from D-erythrose 4-phosphate and phosphoenolpyruvate: step 4/7.</text>
</comment>
<evidence type="ECO:0000256" key="6">
    <source>
        <dbReference type="ARBA" id="ARBA00052329"/>
    </source>
</evidence>
<dbReference type="AlphaFoldDB" id="A0A2S2BTY4"/>
<feature type="active site" description="Proton acceptor" evidence="8">
    <location>
        <position position="84"/>
    </location>
</feature>
<dbReference type="Gene3D" id="3.40.50.10860">
    <property type="entry name" value="Leucine Dehydrogenase, chain A, domain 1"/>
    <property type="match status" value="1"/>
</dbReference>
<dbReference type="FunFam" id="3.40.50.720:FF:000086">
    <property type="entry name" value="Quinate/shikimate dehydrogenase"/>
    <property type="match status" value="1"/>
</dbReference>
<dbReference type="Proteomes" id="UP000245711">
    <property type="component" value="Chromosome"/>
</dbReference>
<dbReference type="UniPathway" id="UPA00053">
    <property type="reaction ID" value="UER00087"/>
</dbReference>
<dbReference type="SUPFAM" id="SSF51735">
    <property type="entry name" value="NAD(P)-binding Rossmann-fold domains"/>
    <property type="match status" value="1"/>
</dbReference>
<comment type="subunit">
    <text evidence="8">Homodimer.</text>
</comment>
<feature type="domain" description="SDH C-terminal" evidence="10">
    <location>
        <begin position="261"/>
        <end position="290"/>
    </location>
</feature>
<dbReference type="HAMAP" id="MF_00222">
    <property type="entry name" value="Shikimate_DH_AroE"/>
    <property type="match status" value="1"/>
</dbReference>
<keyword evidence="8" id="KW-0521">NADP</keyword>
<evidence type="ECO:0000256" key="7">
    <source>
        <dbReference type="ARBA" id="ARBA00060613"/>
    </source>
</evidence>
<dbReference type="InterPro" id="IPR022893">
    <property type="entry name" value="Shikimate_DH_fam"/>
</dbReference>
<dbReference type="CDD" id="cd01065">
    <property type="entry name" value="NAD_bind_Shikimate_DH"/>
    <property type="match status" value="1"/>
</dbReference>
<comment type="pathway">
    <text evidence="7">Aromatic compound metabolism; 3,4-dihydroxybenzoate biosynthesis; 3-dehydroquinate from D-quinate (NAD(+) route).</text>
</comment>
<dbReference type="EC" id="1.1.1.25" evidence="8"/>
<keyword evidence="4 8" id="KW-0057">Aromatic amino acid biosynthesis</keyword>
<dbReference type="GO" id="GO:0052734">
    <property type="term" value="F:shikimate 3-dehydrogenase (NAD+) activity"/>
    <property type="evidence" value="ECO:0007669"/>
    <property type="project" value="RHEA"/>
</dbReference>
<dbReference type="SUPFAM" id="SSF53223">
    <property type="entry name" value="Aminoacid dehydrogenase-like, N-terminal domain"/>
    <property type="match status" value="1"/>
</dbReference>
<dbReference type="GO" id="GO:0005829">
    <property type="term" value="C:cytosol"/>
    <property type="evidence" value="ECO:0007669"/>
    <property type="project" value="TreeGrafter"/>
</dbReference>
<feature type="binding site" evidence="8">
    <location>
        <position position="261"/>
    </location>
    <ligand>
        <name>NADP(+)</name>
        <dbReference type="ChEBI" id="CHEBI:58349"/>
    </ligand>
</feature>
<dbReference type="InterPro" id="IPR046346">
    <property type="entry name" value="Aminoacid_DH-like_N_sf"/>
</dbReference>
<dbReference type="InterPro" id="IPR041121">
    <property type="entry name" value="SDH_C"/>
</dbReference>
<dbReference type="GO" id="GO:0019632">
    <property type="term" value="P:shikimate metabolic process"/>
    <property type="evidence" value="ECO:0007669"/>
    <property type="project" value="TreeGrafter"/>
</dbReference>
<dbReference type="InterPro" id="IPR013708">
    <property type="entry name" value="Shikimate_DH-bd_N"/>
</dbReference>
<feature type="binding site" evidence="8">
    <location>
        <position position="105"/>
    </location>
    <ligand>
        <name>shikimate</name>
        <dbReference type="ChEBI" id="CHEBI:36208"/>
    </ligand>
</feature>
<dbReference type="Pfam" id="PF08501">
    <property type="entry name" value="Shikimate_dh_N"/>
    <property type="match status" value="1"/>
</dbReference>
<evidence type="ECO:0000256" key="3">
    <source>
        <dbReference type="ARBA" id="ARBA00023002"/>
    </source>
</evidence>
<feature type="binding site" evidence="8">
    <location>
        <position position="238"/>
    </location>
    <ligand>
        <name>NADP(+)</name>
        <dbReference type="ChEBI" id="CHEBI:58349"/>
    </ligand>
</feature>
<keyword evidence="12" id="KW-1185">Reference proteome</keyword>
<dbReference type="GO" id="GO:0004764">
    <property type="term" value="F:shikimate 3-dehydrogenase (NADP+) activity"/>
    <property type="evidence" value="ECO:0007669"/>
    <property type="project" value="UniProtKB-UniRule"/>
</dbReference>
<dbReference type="GO" id="GO:0009073">
    <property type="term" value="P:aromatic amino acid family biosynthetic process"/>
    <property type="evidence" value="ECO:0007669"/>
    <property type="project" value="UniProtKB-KW"/>
</dbReference>